<feature type="non-terminal residue" evidence="5">
    <location>
        <position position="1"/>
    </location>
</feature>
<evidence type="ECO:0000256" key="1">
    <source>
        <dbReference type="ARBA" id="ARBA00022859"/>
    </source>
</evidence>
<sequence length="101" mass="10986">WAAIELWSPGRPRGPGRSLTLVCRGSGFTFSSFAMEWVRQAPNGGLEWVGVINTGGSTWYAPAVQGRATISRDNGQGSVTLQMNNLRAQDTATYYCAKRAF</sequence>
<dbReference type="Proteomes" id="UP000530263">
    <property type="component" value="Unassembled WGS sequence"/>
</dbReference>
<evidence type="ECO:0000256" key="2">
    <source>
        <dbReference type="ARBA" id="ARBA00023130"/>
    </source>
</evidence>
<dbReference type="FunFam" id="2.60.40.10:FF:002198">
    <property type="entry name" value="Immunoglobulin heavy variable 5-2"/>
    <property type="match status" value="1"/>
</dbReference>
<evidence type="ECO:0000256" key="3">
    <source>
        <dbReference type="ARBA" id="ARBA00043265"/>
    </source>
</evidence>
<dbReference type="GO" id="GO:0002250">
    <property type="term" value="P:adaptive immune response"/>
    <property type="evidence" value="ECO:0007669"/>
    <property type="project" value="UniProtKB-KW"/>
</dbReference>
<dbReference type="GO" id="GO:0005576">
    <property type="term" value="C:extracellular region"/>
    <property type="evidence" value="ECO:0007669"/>
    <property type="project" value="UniProtKB-ARBA"/>
</dbReference>
<dbReference type="SUPFAM" id="SSF48726">
    <property type="entry name" value="Immunoglobulin"/>
    <property type="match status" value="1"/>
</dbReference>
<proteinExistence type="predicted"/>
<keyword evidence="3" id="KW-1280">Immunoglobulin</keyword>
<comment type="caution">
    <text evidence="5">The sequence shown here is derived from an EMBL/GenBank/DDBJ whole genome shotgun (WGS) entry which is preliminary data.</text>
</comment>
<reference evidence="5 6" key="1">
    <citation type="submission" date="2019-09" db="EMBL/GenBank/DDBJ databases">
        <title>Bird 10,000 Genomes (B10K) Project - Family phase.</title>
        <authorList>
            <person name="Zhang G."/>
        </authorList>
    </citation>
    <scope>NUCLEOTIDE SEQUENCE [LARGE SCALE GENOMIC DNA]</scope>
    <source>
        <strain evidence="5">B10K-DU-021-26</strain>
        <tissue evidence="5">Mixed tissue sample</tissue>
    </source>
</reference>
<dbReference type="PROSITE" id="PS50835">
    <property type="entry name" value="IG_LIKE"/>
    <property type="match status" value="1"/>
</dbReference>
<accession>A0A7K4SFY3</accession>
<gene>
    <name evidence="5" type="primary">Ighv323</name>
    <name evidence="5" type="ORF">COLPIC_R06411</name>
</gene>
<evidence type="ECO:0000313" key="6">
    <source>
        <dbReference type="Proteomes" id="UP000530263"/>
    </source>
</evidence>
<dbReference type="AlphaFoldDB" id="A0A7K4SFY3"/>
<dbReference type="Pfam" id="PF07686">
    <property type="entry name" value="V-set"/>
    <property type="match status" value="1"/>
</dbReference>
<dbReference type="SMART" id="SM00406">
    <property type="entry name" value="IGv"/>
    <property type="match status" value="1"/>
</dbReference>
<evidence type="ECO:0000313" key="5">
    <source>
        <dbReference type="EMBL" id="NWQ84721.1"/>
    </source>
</evidence>
<dbReference type="EMBL" id="VYZG01006876">
    <property type="protein sequence ID" value="NWQ84721.1"/>
    <property type="molecule type" value="Genomic_DNA"/>
</dbReference>
<keyword evidence="6" id="KW-1185">Reference proteome</keyword>
<protein>
    <submittedName>
        <fullName evidence="5">HV323 protein</fullName>
    </submittedName>
</protein>
<keyword evidence="1" id="KW-0391">Immunity</keyword>
<keyword evidence="2" id="KW-1064">Adaptive immunity</keyword>
<dbReference type="PANTHER" id="PTHR23266">
    <property type="entry name" value="IMMUNOGLOBULIN HEAVY CHAIN"/>
    <property type="match status" value="1"/>
</dbReference>
<organism evidence="5 6">
    <name type="scientific">Columbina picui</name>
    <name type="common">Picui ground-dove</name>
    <dbReference type="NCBI Taxonomy" id="115618"/>
    <lineage>
        <taxon>Eukaryota</taxon>
        <taxon>Metazoa</taxon>
        <taxon>Chordata</taxon>
        <taxon>Craniata</taxon>
        <taxon>Vertebrata</taxon>
        <taxon>Euteleostomi</taxon>
        <taxon>Archelosauria</taxon>
        <taxon>Archosauria</taxon>
        <taxon>Dinosauria</taxon>
        <taxon>Saurischia</taxon>
        <taxon>Theropoda</taxon>
        <taxon>Coelurosauria</taxon>
        <taxon>Aves</taxon>
        <taxon>Neognathae</taxon>
        <taxon>Neoaves</taxon>
        <taxon>Columbimorphae</taxon>
        <taxon>Columbiformes</taxon>
        <taxon>Columbidae</taxon>
        <taxon>Columbina</taxon>
    </lineage>
</organism>
<feature type="non-terminal residue" evidence="5">
    <location>
        <position position="101"/>
    </location>
</feature>
<feature type="domain" description="Ig-like" evidence="4">
    <location>
        <begin position="16"/>
        <end position="101"/>
    </location>
</feature>
<dbReference type="Gene3D" id="2.60.40.10">
    <property type="entry name" value="Immunoglobulins"/>
    <property type="match status" value="1"/>
</dbReference>
<dbReference type="InterPro" id="IPR050199">
    <property type="entry name" value="IgHV"/>
</dbReference>
<dbReference type="GO" id="GO:0019814">
    <property type="term" value="C:immunoglobulin complex"/>
    <property type="evidence" value="ECO:0007669"/>
    <property type="project" value="UniProtKB-KW"/>
</dbReference>
<name>A0A7K4SFY3_COLPI</name>
<dbReference type="OrthoDB" id="8865476at2759"/>
<dbReference type="InterPro" id="IPR013783">
    <property type="entry name" value="Ig-like_fold"/>
</dbReference>
<dbReference type="InterPro" id="IPR007110">
    <property type="entry name" value="Ig-like_dom"/>
</dbReference>
<evidence type="ECO:0000259" key="4">
    <source>
        <dbReference type="PROSITE" id="PS50835"/>
    </source>
</evidence>
<dbReference type="InterPro" id="IPR036179">
    <property type="entry name" value="Ig-like_dom_sf"/>
</dbReference>
<dbReference type="InterPro" id="IPR013106">
    <property type="entry name" value="Ig_V-set"/>
</dbReference>